<evidence type="ECO:0000313" key="3">
    <source>
        <dbReference type="Proteomes" id="UP000228934"/>
    </source>
</evidence>
<feature type="region of interest" description="Disordered" evidence="1">
    <location>
        <begin position="134"/>
        <end position="169"/>
    </location>
</feature>
<feature type="compositionally biased region" description="Pro residues" evidence="1">
    <location>
        <begin position="144"/>
        <end position="158"/>
    </location>
</feature>
<dbReference type="Proteomes" id="UP000228934">
    <property type="component" value="Unassembled WGS sequence"/>
</dbReference>
<dbReference type="AlphaFoldDB" id="A0A2G9R8P5"/>
<gene>
    <name evidence="2" type="ORF">AB205_0026670</name>
</gene>
<feature type="compositionally biased region" description="Polar residues" evidence="1">
    <location>
        <begin position="34"/>
        <end position="55"/>
    </location>
</feature>
<dbReference type="EMBL" id="KV958071">
    <property type="protein sequence ID" value="PIO24219.1"/>
    <property type="molecule type" value="Genomic_DNA"/>
</dbReference>
<feature type="region of interest" description="Disordered" evidence="1">
    <location>
        <begin position="1"/>
        <end position="73"/>
    </location>
</feature>
<protein>
    <submittedName>
        <fullName evidence="2">Uncharacterized protein</fullName>
    </submittedName>
</protein>
<sequence>MEPRPSPSTLPSTSAEAPEVQPGPSIQEEDVEETSLTQESLSQEEAMTSSLTKSQVPRLHPPTKRTRKSRNLEEATAAFLRHATAAISMAPDGQEAFGCATANKLKQMEEAQHTICEEIILQAPNRGTRSVLTRQTHLCELDHAPPPPPPTTQPPHPPQQHGRKSGRKC</sequence>
<proteinExistence type="predicted"/>
<organism evidence="2 3">
    <name type="scientific">Aquarana catesbeiana</name>
    <name type="common">American bullfrog</name>
    <name type="synonym">Rana catesbeiana</name>
    <dbReference type="NCBI Taxonomy" id="8400"/>
    <lineage>
        <taxon>Eukaryota</taxon>
        <taxon>Metazoa</taxon>
        <taxon>Chordata</taxon>
        <taxon>Craniata</taxon>
        <taxon>Vertebrata</taxon>
        <taxon>Euteleostomi</taxon>
        <taxon>Amphibia</taxon>
        <taxon>Batrachia</taxon>
        <taxon>Anura</taxon>
        <taxon>Neobatrachia</taxon>
        <taxon>Ranoidea</taxon>
        <taxon>Ranidae</taxon>
        <taxon>Aquarana</taxon>
    </lineage>
</organism>
<feature type="compositionally biased region" description="Low complexity" evidence="1">
    <location>
        <begin position="9"/>
        <end position="18"/>
    </location>
</feature>
<name>A0A2G9R8P5_AQUCT</name>
<reference evidence="3" key="1">
    <citation type="journal article" date="2017" name="Nat. Commun.">
        <title>The North American bullfrog draft genome provides insight into hormonal regulation of long noncoding RNA.</title>
        <authorList>
            <person name="Hammond S.A."/>
            <person name="Warren R.L."/>
            <person name="Vandervalk B.P."/>
            <person name="Kucuk E."/>
            <person name="Khan H."/>
            <person name="Gibb E.A."/>
            <person name="Pandoh P."/>
            <person name="Kirk H."/>
            <person name="Zhao Y."/>
            <person name="Jones M."/>
            <person name="Mungall A.J."/>
            <person name="Coope R."/>
            <person name="Pleasance S."/>
            <person name="Moore R.A."/>
            <person name="Holt R.A."/>
            <person name="Round J.M."/>
            <person name="Ohora S."/>
            <person name="Walle B.V."/>
            <person name="Veldhoen N."/>
            <person name="Helbing C.C."/>
            <person name="Birol I."/>
        </authorList>
    </citation>
    <scope>NUCLEOTIDE SEQUENCE [LARGE SCALE GENOMIC DNA]</scope>
</reference>
<evidence type="ECO:0000256" key="1">
    <source>
        <dbReference type="SAM" id="MobiDB-lite"/>
    </source>
</evidence>
<evidence type="ECO:0000313" key="2">
    <source>
        <dbReference type="EMBL" id="PIO24219.1"/>
    </source>
</evidence>
<keyword evidence="3" id="KW-1185">Reference proteome</keyword>
<accession>A0A2G9R8P5</accession>